<feature type="non-terminal residue" evidence="1">
    <location>
        <position position="1"/>
    </location>
</feature>
<name>A0A9D1T8M3_9FIRM</name>
<protein>
    <submittedName>
        <fullName evidence="1">SpoIIIAH-like family protein</fullName>
    </submittedName>
</protein>
<dbReference type="Pfam" id="PF12685">
    <property type="entry name" value="SpoIIIAH"/>
    <property type="match status" value="1"/>
</dbReference>
<dbReference type="InterPro" id="IPR024232">
    <property type="entry name" value="SpoIIIAH"/>
</dbReference>
<dbReference type="Proteomes" id="UP000886889">
    <property type="component" value="Unassembled WGS sequence"/>
</dbReference>
<gene>
    <name evidence="1" type="ORF">IAC80_02230</name>
</gene>
<dbReference type="Gene3D" id="1.10.287.4300">
    <property type="entry name" value="Stage III sporulation protein AH-like"/>
    <property type="match status" value="1"/>
</dbReference>
<evidence type="ECO:0000313" key="2">
    <source>
        <dbReference type="Proteomes" id="UP000886889"/>
    </source>
</evidence>
<evidence type="ECO:0000313" key="1">
    <source>
        <dbReference type="EMBL" id="HIV22737.1"/>
    </source>
</evidence>
<dbReference type="InterPro" id="IPR038503">
    <property type="entry name" value="SpoIIIAH_sf"/>
</dbReference>
<dbReference type="EMBL" id="DVOS01000025">
    <property type="protein sequence ID" value="HIV22737.1"/>
    <property type="molecule type" value="Genomic_DNA"/>
</dbReference>
<organism evidence="1 2">
    <name type="scientific">Candidatus Merdiplasma excrementigallinarum</name>
    <dbReference type="NCBI Taxonomy" id="2840864"/>
    <lineage>
        <taxon>Bacteria</taxon>
        <taxon>Bacillati</taxon>
        <taxon>Bacillota</taxon>
        <taxon>Clostridia</taxon>
        <taxon>Lachnospirales</taxon>
        <taxon>Lachnospiraceae</taxon>
        <taxon>Lachnospiraceae incertae sedis</taxon>
        <taxon>Candidatus Merdiplasma</taxon>
    </lineage>
</organism>
<comment type="caution">
    <text evidence="1">The sequence shown here is derived from an EMBL/GenBank/DDBJ whole genome shotgun (WGS) entry which is preliminary data.</text>
</comment>
<reference evidence="1" key="2">
    <citation type="journal article" date="2021" name="PeerJ">
        <title>Extensive microbial diversity within the chicken gut microbiome revealed by metagenomics and culture.</title>
        <authorList>
            <person name="Gilroy R."/>
            <person name="Ravi A."/>
            <person name="Getino M."/>
            <person name="Pursley I."/>
            <person name="Horton D.L."/>
            <person name="Alikhan N.F."/>
            <person name="Baker D."/>
            <person name="Gharbi K."/>
            <person name="Hall N."/>
            <person name="Watson M."/>
            <person name="Adriaenssens E.M."/>
            <person name="Foster-Nyarko E."/>
            <person name="Jarju S."/>
            <person name="Secka A."/>
            <person name="Antonio M."/>
            <person name="Oren A."/>
            <person name="Chaudhuri R.R."/>
            <person name="La Ragione R."/>
            <person name="Hildebrand F."/>
            <person name="Pallen M.J."/>
        </authorList>
    </citation>
    <scope>NUCLEOTIDE SEQUENCE</scope>
    <source>
        <strain evidence="1">ChiBcec6-7307</strain>
    </source>
</reference>
<dbReference type="AlphaFoldDB" id="A0A9D1T8M3"/>
<accession>A0A9D1T8M3</accession>
<sequence length="172" mass="18369">ENEGTVLTDTVLDAEDITLDGEISQEAAASDVVEENTGVEDTPGTAVLASTSAGDSLIAQAKLNREQIRAKNKETLLEVINNDNVAEEQRQAAAADMTSITELAEREAAAELLLDAKGYTDSVVSITDGTVDVVVNMEELDDVQRAQIEDIVKRKTDITGENIIITPRTPEG</sequence>
<proteinExistence type="predicted"/>
<reference evidence="1" key="1">
    <citation type="submission" date="2020-10" db="EMBL/GenBank/DDBJ databases">
        <authorList>
            <person name="Gilroy R."/>
        </authorList>
    </citation>
    <scope>NUCLEOTIDE SEQUENCE</scope>
    <source>
        <strain evidence="1">ChiBcec6-7307</strain>
    </source>
</reference>